<dbReference type="CDD" id="cd00088">
    <property type="entry name" value="HPT"/>
    <property type="match status" value="1"/>
</dbReference>
<keyword evidence="1" id="KW-0902">Two-component regulatory system</keyword>
<feature type="modified residue" description="Phosphohistidine" evidence="2">
    <location>
        <position position="57"/>
    </location>
</feature>
<evidence type="ECO:0000313" key="4">
    <source>
        <dbReference type="EMBL" id="WXL24507.1"/>
    </source>
</evidence>
<protein>
    <submittedName>
        <fullName evidence="4">Hpt domain-containing protein</fullName>
    </submittedName>
</protein>
<proteinExistence type="predicted"/>
<name>A0ABZ2RDU2_ECTME</name>
<reference evidence="4 5" key="1">
    <citation type="submission" date="2024-03" db="EMBL/GenBank/DDBJ databases">
        <title>Complete genome of BD2.</title>
        <authorList>
            <person name="Cao G."/>
        </authorList>
    </citation>
    <scope>NUCLEOTIDE SEQUENCE [LARGE SCALE GENOMIC DNA]</scope>
    <source>
        <strain evidence="4 5">BD2</strain>
    </source>
</reference>
<accession>A0ABZ2RDU2</accession>
<dbReference type="SMART" id="SM00073">
    <property type="entry name" value="HPT"/>
    <property type="match status" value="1"/>
</dbReference>
<keyword evidence="2" id="KW-0597">Phosphoprotein</keyword>
<dbReference type="PROSITE" id="PS50894">
    <property type="entry name" value="HPT"/>
    <property type="match status" value="1"/>
</dbReference>
<dbReference type="Gene3D" id="1.20.120.160">
    <property type="entry name" value="HPT domain"/>
    <property type="match status" value="1"/>
</dbReference>
<dbReference type="Proteomes" id="UP001476583">
    <property type="component" value="Chromosome"/>
</dbReference>
<keyword evidence="5" id="KW-1185">Reference proteome</keyword>
<dbReference type="SUPFAM" id="SSF47226">
    <property type="entry name" value="Histidine-containing phosphotransfer domain, HPT domain"/>
    <property type="match status" value="1"/>
</dbReference>
<evidence type="ECO:0000313" key="5">
    <source>
        <dbReference type="Proteomes" id="UP001476583"/>
    </source>
</evidence>
<feature type="domain" description="HPt" evidence="3">
    <location>
        <begin position="18"/>
        <end position="111"/>
    </location>
</feature>
<evidence type="ECO:0000259" key="3">
    <source>
        <dbReference type="PROSITE" id="PS50894"/>
    </source>
</evidence>
<dbReference type="Pfam" id="PF01627">
    <property type="entry name" value="Hpt"/>
    <property type="match status" value="1"/>
</dbReference>
<dbReference type="InterPro" id="IPR036641">
    <property type="entry name" value="HPT_dom_sf"/>
</dbReference>
<evidence type="ECO:0000256" key="1">
    <source>
        <dbReference type="ARBA" id="ARBA00023012"/>
    </source>
</evidence>
<dbReference type="EMBL" id="CP148074">
    <property type="protein sequence ID" value="WXL24507.1"/>
    <property type="molecule type" value="Genomic_DNA"/>
</dbReference>
<sequence>MSDIHVDDDVLTTLRDVMEDEYPALLEAYLVDAEERLSVLRETLARADAEGMRQAAHSFKGSCGNLGVARLAEFCQQLERVARAGELELGQHLLAQMELEFVLVRGLFEAELKRFIA</sequence>
<gene>
    <name evidence="4" type="ORF">WG219_14415</name>
</gene>
<organism evidence="4 5">
    <name type="scientific">Ectopseudomonas mendocina</name>
    <name type="common">Pseudomonas mendocina</name>
    <dbReference type="NCBI Taxonomy" id="300"/>
    <lineage>
        <taxon>Bacteria</taxon>
        <taxon>Pseudomonadati</taxon>
        <taxon>Pseudomonadota</taxon>
        <taxon>Gammaproteobacteria</taxon>
        <taxon>Pseudomonadales</taxon>
        <taxon>Pseudomonadaceae</taxon>
        <taxon>Ectopseudomonas</taxon>
    </lineage>
</organism>
<dbReference type="InterPro" id="IPR008207">
    <property type="entry name" value="Sig_transdc_His_kin_Hpt_dom"/>
</dbReference>
<evidence type="ECO:0000256" key="2">
    <source>
        <dbReference type="PROSITE-ProRule" id="PRU00110"/>
    </source>
</evidence>